<dbReference type="PANTHER" id="PTHR12128:SF66">
    <property type="entry name" value="4-HYDROXY-2-OXOGLUTARATE ALDOLASE, MITOCHONDRIAL"/>
    <property type="match status" value="1"/>
</dbReference>
<organism evidence="2">
    <name type="scientific">bioreactor metagenome</name>
    <dbReference type="NCBI Taxonomy" id="1076179"/>
    <lineage>
        <taxon>unclassified sequences</taxon>
        <taxon>metagenomes</taxon>
        <taxon>ecological metagenomes</taxon>
    </lineage>
</organism>
<evidence type="ECO:0000256" key="1">
    <source>
        <dbReference type="ARBA" id="ARBA00023239"/>
    </source>
</evidence>
<sequence length="143" mass="15892">MVEEIPNIIGIKECEPSFNQFTDLIRRVGDKITVLSGDEFLAVTEFIYGAKGAIMATANLIPDVWVKMWNLVNEGKIEEAVNMNIEYYPLFKAIFKETNPGPLKEALKMAGLPAGYLSTPLTAPNADTLEALKQAMRAMRLLK</sequence>
<dbReference type="InterPro" id="IPR002220">
    <property type="entry name" value="DapA-like"/>
</dbReference>
<dbReference type="PANTHER" id="PTHR12128">
    <property type="entry name" value="DIHYDRODIPICOLINATE SYNTHASE"/>
    <property type="match status" value="1"/>
</dbReference>
<dbReference type="AlphaFoldDB" id="A0A645IS30"/>
<dbReference type="EC" id="4.3.3.7" evidence="2"/>
<dbReference type="GO" id="GO:0008840">
    <property type="term" value="F:4-hydroxy-tetrahydrodipicolinate synthase activity"/>
    <property type="evidence" value="ECO:0007669"/>
    <property type="project" value="UniProtKB-EC"/>
</dbReference>
<name>A0A645IS30_9ZZZZ</name>
<keyword evidence="1 2" id="KW-0456">Lyase</keyword>
<dbReference type="Gene3D" id="3.20.20.70">
    <property type="entry name" value="Aldolase class I"/>
    <property type="match status" value="1"/>
</dbReference>
<dbReference type="EMBL" id="VSSQ01122169">
    <property type="protein sequence ID" value="MPN54188.1"/>
    <property type="molecule type" value="Genomic_DNA"/>
</dbReference>
<gene>
    <name evidence="2" type="primary">dapA_81</name>
    <name evidence="2" type="ORF">SDC9_201857</name>
</gene>
<dbReference type="Pfam" id="PF00701">
    <property type="entry name" value="DHDPS"/>
    <property type="match status" value="1"/>
</dbReference>
<evidence type="ECO:0000313" key="2">
    <source>
        <dbReference type="EMBL" id="MPN54188.1"/>
    </source>
</evidence>
<dbReference type="SUPFAM" id="SSF51569">
    <property type="entry name" value="Aldolase"/>
    <property type="match status" value="1"/>
</dbReference>
<reference evidence="2" key="1">
    <citation type="submission" date="2019-08" db="EMBL/GenBank/DDBJ databases">
        <authorList>
            <person name="Kucharzyk K."/>
            <person name="Murdoch R.W."/>
            <person name="Higgins S."/>
            <person name="Loffler F."/>
        </authorList>
    </citation>
    <scope>NUCLEOTIDE SEQUENCE</scope>
</reference>
<comment type="caution">
    <text evidence="2">The sequence shown here is derived from an EMBL/GenBank/DDBJ whole genome shotgun (WGS) entry which is preliminary data.</text>
</comment>
<protein>
    <submittedName>
        <fullName evidence="2">4-hydroxy-tetrahydrodipicolinate synthase</fullName>
        <ecNumber evidence="2">4.3.3.7</ecNumber>
    </submittedName>
</protein>
<dbReference type="InterPro" id="IPR013785">
    <property type="entry name" value="Aldolase_TIM"/>
</dbReference>
<proteinExistence type="predicted"/>
<accession>A0A645IS30</accession>